<feature type="non-terminal residue" evidence="4">
    <location>
        <position position="258"/>
    </location>
</feature>
<dbReference type="Gene3D" id="3.30.56.50">
    <property type="entry name" value="Putative DNA-binding domain, N-terminal subdomain of bacterial translation initiation factor IF2"/>
    <property type="match status" value="1"/>
</dbReference>
<keyword evidence="5" id="KW-1185">Reference proteome</keyword>
<dbReference type="Proteomes" id="UP001324595">
    <property type="component" value="Unassembled WGS sequence"/>
</dbReference>
<organism evidence="4 5">
    <name type="scientific">Bordetella parapertussis</name>
    <dbReference type="NCBI Taxonomy" id="519"/>
    <lineage>
        <taxon>Bacteria</taxon>
        <taxon>Pseudomonadati</taxon>
        <taxon>Pseudomonadota</taxon>
        <taxon>Betaproteobacteria</taxon>
        <taxon>Burkholderiales</taxon>
        <taxon>Alcaligenaceae</taxon>
        <taxon>Bordetella</taxon>
    </lineage>
</organism>
<feature type="compositionally biased region" description="Low complexity" evidence="1">
    <location>
        <begin position="105"/>
        <end position="157"/>
    </location>
</feature>
<dbReference type="EMBL" id="JAXUBE010000192">
    <property type="protein sequence ID" value="MEB2665842.1"/>
    <property type="molecule type" value="Genomic_DNA"/>
</dbReference>
<gene>
    <name evidence="4" type="ORF">U5T69_22390</name>
</gene>
<name>A0ABU5XAC2_BORPP</name>
<keyword evidence="4" id="KW-0396">Initiation factor</keyword>
<dbReference type="InterPro" id="IPR006847">
    <property type="entry name" value="IF2_N"/>
</dbReference>
<feature type="domain" description="Initiation factor 2 associated" evidence="3">
    <location>
        <begin position="60"/>
        <end position="97"/>
    </location>
</feature>
<evidence type="ECO:0000259" key="2">
    <source>
        <dbReference type="Pfam" id="PF04760"/>
    </source>
</evidence>
<feature type="region of interest" description="Disordered" evidence="1">
    <location>
        <begin position="95"/>
        <end position="258"/>
    </location>
</feature>
<dbReference type="InterPro" id="IPR009061">
    <property type="entry name" value="DNA-bd_dom_put_sf"/>
</dbReference>
<evidence type="ECO:0000313" key="5">
    <source>
        <dbReference type="Proteomes" id="UP001324595"/>
    </source>
</evidence>
<dbReference type="RefSeq" id="WP_323670150.1">
    <property type="nucleotide sequence ID" value="NZ_JAXUBE010000192.1"/>
</dbReference>
<reference evidence="4 5" key="1">
    <citation type="submission" date="2023-12" db="EMBL/GenBank/DDBJ databases">
        <title>Draft Genome Sequences of Bordetella parapertussis clinical Isolates from Colombia, 2023.</title>
        <authorList>
            <person name="Montilla E.A."/>
            <person name="Rojas F."/>
            <person name="Vargas M.N."/>
            <person name="Bonilla V."/>
            <person name="Duarte C."/>
        </authorList>
    </citation>
    <scope>NUCLEOTIDE SEQUENCE [LARGE SCALE GENOMIC DNA]</scope>
    <source>
        <strain evidence="4 5">320001806</strain>
    </source>
</reference>
<feature type="compositionally biased region" description="Basic and acidic residues" evidence="1">
    <location>
        <begin position="95"/>
        <end position="104"/>
    </location>
</feature>
<protein>
    <submittedName>
        <fullName evidence="4">Translation initiation factor IF-2 associated domain-containing protein</fullName>
    </submittedName>
</protein>
<comment type="caution">
    <text evidence="4">The sequence shown here is derived from an EMBL/GenBank/DDBJ whole genome shotgun (WGS) entry which is preliminary data.</text>
</comment>
<feature type="compositionally biased region" description="Low complexity" evidence="1">
    <location>
        <begin position="167"/>
        <end position="181"/>
    </location>
</feature>
<keyword evidence="4" id="KW-0648">Protein biosynthesis</keyword>
<dbReference type="InterPro" id="IPR013575">
    <property type="entry name" value="IF2_assoc_dom_bac"/>
</dbReference>
<dbReference type="Pfam" id="PF04760">
    <property type="entry name" value="IF2_N"/>
    <property type="match status" value="1"/>
</dbReference>
<sequence>MSSNTVAQFATELKMPANVLLEQLRAAGVDLKSVDDAVTDSDKAKLLESLRRAHGATEGKKITLTRRQTSEIRQADATGRSRTIQVEVRKKRVFVKRDPAEPVRAEPAVETAAKPVEPPVAEAPAEPVAAPAAEPQPEQPAQAEAQPEPTPAAQAEPEPQPEPQPEAAPAQAVAEPVEPAKNVSVTETEAEQARPEPVVHAQTELTSQTPAPVAQPSAPAESPKSAKAEPAAAPKTTAKPGEIRRAAAPAAPDRAREE</sequence>
<evidence type="ECO:0000256" key="1">
    <source>
        <dbReference type="SAM" id="MobiDB-lite"/>
    </source>
</evidence>
<feature type="compositionally biased region" description="Low complexity" evidence="1">
    <location>
        <begin position="216"/>
        <end position="252"/>
    </location>
</feature>
<feature type="domain" description="Translation initiation factor IF-2 N-terminal" evidence="2">
    <location>
        <begin position="1"/>
        <end position="51"/>
    </location>
</feature>
<dbReference type="Pfam" id="PF08364">
    <property type="entry name" value="IF2_assoc"/>
    <property type="match status" value="1"/>
</dbReference>
<proteinExistence type="predicted"/>
<evidence type="ECO:0000313" key="4">
    <source>
        <dbReference type="EMBL" id="MEB2665842.1"/>
    </source>
</evidence>
<evidence type="ECO:0000259" key="3">
    <source>
        <dbReference type="Pfam" id="PF08364"/>
    </source>
</evidence>
<accession>A0ABU5XAC2</accession>
<dbReference type="GO" id="GO:0003743">
    <property type="term" value="F:translation initiation factor activity"/>
    <property type="evidence" value="ECO:0007669"/>
    <property type="project" value="UniProtKB-KW"/>
</dbReference>
<dbReference type="SUPFAM" id="SSF46955">
    <property type="entry name" value="Putative DNA-binding domain"/>
    <property type="match status" value="1"/>
</dbReference>